<dbReference type="Proteomes" id="UP001465153">
    <property type="component" value="Unassembled WGS sequence"/>
</dbReference>
<comment type="subcellular location">
    <subcellularLocation>
        <location evidence="2">Membrane</location>
        <topology evidence="2">Multi-pass membrane protein</topology>
    </subcellularLocation>
</comment>
<feature type="transmembrane region" description="Helical" evidence="14">
    <location>
        <begin position="252"/>
        <end position="272"/>
    </location>
</feature>
<feature type="transmembrane region" description="Helical" evidence="14">
    <location>
        <begin position="199"/>
        <end position="222"/>
    </location>
</feature>
<feature type="transmembrane region" description="Helical" evidence="14">
    <location>
        <begin position="440"/>
        <end position="461"/>
    </location>
</feature>
<dbReference type="SUPFAM" id="SSF55785">
    <property type="entry name" value="PYP-like sensor domain (PAS domain)"/>
    <property type="match status" value="1"/>
</dbReference>
<evidence type="ECO:0000313" key="16">
    <source>
        <dbReference type="EMBL" id="GAA6166312.1"/>
    </source>
</evidence>
<dbReference type="CDD" id="cd10322">
    <property type="entry name" value="SLC5sbd"/>
    <property type="match status" value="1"/>
</dbReference>
<dbReference type="InterPro" id="IPR036890">
    <property type="entry name" value="HATPase_C_sf"/>
</dbReference>
<evidence type="ECO:0000256" key="8">
    <source>
        <dbReference type="ARBA" id="ARBA00022741"/>
    </source>
</evidence>
<dbReference type="InterPro" id="IPR038377">
    <property type="entry name" value="Na/Glc_symporter_sf"/>
</dbReference>
<evidence type="ECO:0000256" key="11">
    <source>
        <dbReference type="ARBA" id="ARBA00022989"/>
    </source>
</evidence>
<feature type="transmembrane region" description="Helical" evidence="14">
    <location>
        <begin position="120"/>
        <end position="140"/>
    </location>
</feature>
<feature type="transmembrane region" description="Helical" evidence="14">
    <location>
        <begin position="331"/>
        <end position="360"/>
    </location>
</feature>
<protein>
    <recommendedName>
        <fullName evidence="4">histidine kinase</fullName>
        <ecNumber evidence="4">2.7.13.3</ecNumber>
    </recommendedName>
</protein>
<evidence type="ECO:0000256" key="12">
    <source>
        <dbReference type="ARBA" id="ARBA00023012"/>
    </source>
</evidence>
<keyword evidence="17" id="KW-1185">Reference proteome</keyword>
<dbReference type="PANTHER" id="PTHR43065">
    <property type="entry name" value="SENSOR HISTIDINE KINASE"/>
    <property type="match status" value="1"/>
</dbReference>
<evidence type="ECO:0000256" key="7">
    <source>
        <dbReference type="ARBA" id="ARBA00022692"/>
    </source>
</evidence>
<dbReference type="InterPro" id="IPR001734">
    <property type="entry name" value="Na/solute_symporter"/>
</dbReference>
<dbReference type="InterPro" id="IPR003661">
    <property type="entry name" value="HisK_dim/P_dom"/>
</dbReference>
<dbReference type="PROSITE" id="PS50283">
    <property type="entry name" value="NA_SOLUT_SYMP_3"/>
    <property type="match status" value="1"/>
</dbReference>
<dbReference type="Pfam" id="PF02518">
    <property type="entry name" value="HATPase_c"/>
    <property type="match status" value="1"/>
</dbReference>
<dbReference type="InterPro" id="IPR005467">
    <property type="entry name" value="His_kinase_dom"/>
</dbReference>
<dbReference type="InterPro" id="IPR003594">
    <property type="entry name" value="HATPase_dom"/>
</dbReference>
<comment type="similarity">
    <text evidence="3">Belongs to the sodium:solute symporter (SSF) (TC 2.A.21) family.</text>
</comment>
<keyword evidence="8" id="KW-0547">Nucleotide-binding</keyword>
<dbReference type="CDD" id="cd00082">
    <property type="entry name" value="HisKA"/>
    <property type="match status" value="1"/>
</dbReference>
<evidence type="ECO:0000256" key="1">
    <source>
        <dbReference type="ARBA" id="ARBA00000085"/>
    </source>
</evidence>
<evidence type="ECO:0000256" key="9">
    <source>
        <dbReference type="ARBA" id="ARBA00022777"/>
    </source>
</evidence>
<dbReference type="PRINTS" id="PR00344">
    <property type="entry name" value="BCTRLSENSOR"/>
</dbReference>
<accession>A0ABQ0A3U8</accession>
<reference evidence="16 17" key="1">
    <citation type="submission" date="2024-04" db="EMBL/GenBank/DDBJ databases">
        <title>Draft genome sequence of Sessilibacter corallicola NBRC 116591.</title>
        <authorList>
            <person name="Miyakawa T."/>
            <person name="Kusuya Y."/>
            <person name="Miura T."/>
        </authorList>
    </citation>
    <scope>NUCLEOTIDE SEQUENCE [LARGE SCALE GENOMIC DNA]</scope>
    <source>
        <strain evidence="16 17">KU-00831-HH</strain>
    </source>
</reference>
<feature type="transmembrane region" description="Helical" evidence="14">
    <location>
        <begin position="75"/>
        <end position="99"/>
    </location>
</feature>
<dbReference type="Gene3D" id="1.10.287.130">
    <property type="match status" value="1"/>
</dbReference>
<keyword evidence="6" id="KW-0808">Transferase</keyword>
<keyword evidence="12" id="KW-0902">Two-component regulatory system</keyword>
<dbReference type="InterPro" id="IPR004358">
    <property type="entry name" value="Sig_transdc_His_kin-like_C"/>
</dbReference>
<comment type="caution">
    <text evidence="16">The sequence shown here is derived from an EMBL/GenBank/DDBJ whole genome shotgun (WGS) entry which is preliminary data.</text>
</comment>
<dbReference type="GO" id="GO:0016301">
    <property type="term" value="F:kinase activity"/>
    <property type="evidence" value="ECO:0007669"/>
    <property type="project" value="UniProtKB-KW"/>
</dbReference>
<evidence type="ECO:0000256" key="2">
    <source>
        <dbReference type="ARBA" id="ARBA00004141"/>
    </source>
</evidence>
<sequence>MSAFDVTFDLSLIALLIGGYVALLFLIAYCTNKDLIPSSIVSHPATYILSMGVFASAWSFYGAVEIAKDFGHGALAYYIGASVLFLFAPVTLAPIAELTRRFKIPSLADLLVFRYHSQNVGILVMVCSLLALIPLLSVQIQAVSDTLAIITAPSESFDQTEPTFANRDLTAFGYCLLLTIFTMMFGASRFKQRGLVVTLAVESLIKLIAFLAVGYLAIWGVFGGMSELDQWLVDNPDRFQALIDPNPDQSPHALLIIFVTATLAMPHVFQSSMVNAHIKRSMRITSWAFPLFLMLMAIPIFPVLWAGQSLDVSWPVQYYTLAVPLAAGNEWITILAFIGGLSAATGALVSIVLSCTMMVLNHGLLPFSHFGNQRDLGKQLVFLRRVVICFIFVVAYVFFLTLRSRHSILDLALIAFVQILQFFPAVIATPYWSRGNRWGLIIGVCLGSIVSIGGFMVPTLLEFNSYNLPFLGVISVGSEHWDVVAVLSLAVNIAGFITASLVTPQSPEEKYSASLCTEDELSHPVRVILDVHSCEEIRDRLVSYLGPTMAETQINRAISELGISFSERRPYSLRRLRDRLESNLSVITGRSVAKGIIDRSLPYLLPEKEGSTDINLIESRLHRYRNRLSGMAAELDNLRRYHRNTLQELPISVCSLGGDSEVLMWNKAMEALTNIDASSVVGSHIDDLPSPWNTIISDFCASSNMHLHGQALSFHNNDHFFNLHKAQLSSPHIYDGIEGQVILLEDVTELKKLEHKLAHSERLASVGRLAAGVAHEIGNPVTGIACLAQNLKYEDTSEEALDTAQQILSQTDRINRIVQSLVSFSRSGDISGTQFVHIELRQCVEEAIQLLSLQKDKTQVDYQNHVKDDIMVWGDSQKLIQVFVNLLSNARDASEESGAVSIEASNLNRHTEIWVTDEGQGISQEHLEQIMEPFFTTKDPGEGTGLGLAMVYSIIEDHQGAIDIESPVDPDTLTGARFIIKLPHSVEPKPTDDQTNTVTLN</sequence>
<evidence type="ECO:0000256" key="5">
    <source>
        <dbReference type="ARBA" id="ARBA00022553"/>
    </source>
</evidence>
<dbReference type="PANTHER" id="PTHR43065:SF10">
    <property type="entry name" value="PEROXIDE STRESS-ACTIVATED HISTIDINE KINASE MAK3"/>
    <property type="match status" value="1"/>
</dbReference>
<keyword evidence="11 14" id="KW-1133">Transmembrane helix</keyword>
<dbReference type="Gene3D" id="3.30.450.20">
    <property type="entry name" value="PAS domain"/>
    <property type="match status" value="1"/>
</dbReference>
<evidence type="ECO:0000256" key="3">
    <source>
        <dbReference type="ARBA" id="ARBA00006434"/>
    </source>
</evidence>
<keyword evidence="10" id="KW-0067">ATP-binding</keyword>
<feature type="transmembrane region" description="Helical" evidence="14">
    <location>
        <begin position="284"/>
        <end position="305"/>
    </location>
</feature>
<evidence type="ECO:0000256" key="13">
    <source>
        <dbReference type="ARBA" id="ARBA00023136"/>
    </source>
</evidence>
<evidence type="ECO:0000256" key="4">
    <source>
        <dbReference type="ARBA" id="ARBA00012438"/>
    </source>
</evidence>
<dbReference type="SMART" id="SM00387">
    <property type="entry name" value="HATPase_c"/>
    <property type="match status" value="1"/>
</dbReference>
<dbReference type="SMART" id="SM00388">
    <property type="entry name" value="HisKA"/>
    <property type="match status" value="1"/>
</dbReference>
<feature type="transmembrane region" description="Helical" evidence="14">
    <location>
        <begin position="169"/>
        <end position="187"/>
    </location>
</feature>
<evidence type="ECO:0000259" key="15">
    <source>
        <dbReference type="PROSITE" id="PS50109"/>
    </source>
</evidence>
<feature type="transmembrane region" description="Helical" evidence="14">
    <location>
        <begin position="12"/>
        <end position="32"/>
    </location>
</feature>
<keyword evidence="9 16" id="KW-0418">Kinase</keyword>
<keyword evidence="5" id="KW-0597">Phosphoprotein</keyword>
<feature type="transmembrane region" description="Helical" evidence="14">
    <location>
        <begin position="408"/>
        <end position="428"/>
    </location>
</feature>
<dbReference type="Gene3D" id="3.30.565.10">
    <property type="entry name" value="Histidine kinase-like ATPase, C-terminal domain"/>
    <property type="match status" value="1"/>
</dbReference>
<gene>
    <name evidence="16" type="primary">cbrA</name>
    <name evidence="16" type="ORF">NBRC116591_01220</name>
</gene>
<keyword evidence="13 14" id="KW-0472">Membrane</keyword>
<dbReference type="InterPro" id="IPR036097">
    <property type="entry name" value="HisK_dim/P_sf"/>
</dbReference>
<feature type="transmembrane region" description="Helical" evidence="14">
    <location>
        <begin position="381"/>
        <end position="402"/>
    </location>
</feature>
<keyword evidence="7 14" id="KW-0812">Transmembrane</keyword>
<evidence type="ECO:0000256" key="6">
    <source>
        <dbReference type="ARBA" id="ARBA00022679"/>
    </source>
</evidence>
<dbReference type="Gene3D" id="1.20.1730.10">
    <property type="entry name" value="Sodium/glucose cotransporter"/>
    <property type="match status" value="1"/>
</dbReference>
<dbReference type="PROSITE" id="PS50109">
    <property type="entry name" value="HIS_KIN"/>
    <property type="match status" value="1"/>
</dbReference>
<organism evidence="16 17">
    <name type="scientific">Sessilibacter corallicola</name>
    <dbReference type="NCBI Taxonomy" id="2904075"/>
    <lineage>
        <taxon>Bacteria</taxon>
        <taxon>Pseudomonadati</taxon>
        <taxon>Pseudomonadota</taxon>
        <taxon>Gammaproteobacteria</taxon>
        <taxon>Cellvibrionales</taxon>
        <taxon>Cellvibrionaceae</taxon>
        <taxon>Sessilibacter</taxon>
    </lineage>
</organism>
<evidence type="ECO:0000313" key="17">
    <source>
        <dbReference type="Proteomes" id="UP001465153"/>
    </source>
</evidence>
<evidence type="ECO:0000256" key="14">
    <source>
        <dbReference type="SAM" id="Phobius"/>
    </source>
</evidence>
<feature type="domain" description="Histidine kinase" evidence="15">
    <location>
        <begin position="772"/>
        <end position="986"/>
    </location>
</feature>
<dbReference type="Pfam" id="PF00512">
    <property type="entry name" value="HisKA"/>
    <property type="match status" value="1"/>
</dbReference>
<dbReference type="InterPro" id="IPR035965">
    <property type="entry name" value="PAS-like_dom_sf"/>
</dbReference>
<name>A0ABQ0A3U8_9GAMM</name>
<dbReference type="SUPFAM" id="SSF55874">
    <property type="entry name" value="ATPase domain of HSP90 chaperone/DNA topoisomerase II/histidine kinase"/>
    <property type="match status" value="1"/>
</dbReference>
<dbReference type="EC" id="2.7.13.3" evidence="4"/>
<dbReference type="EMBL" id="BAABWN010000001">
    <property type="protein sequence ID" value="GAA6166312.1"/>
    <property type="molecule type" value="Genomic_DNA"/>
</dbReference>
<evidence type="ECO:0000256" key="10">
    <source>
        <dbReference type="ARBA" id="ARBA00022840"/>
    </source>
</evidence>
<dbReference type="SUPFAM" id="SSF47384">
    <property type="entry name" value="Homodimeric domain of signal transducing histidine kinase"/>
    <property type="match status" value="1"/>
</dbReference>
<feature type="transmembrane region" description="Helical" evidence="14">
    <location>
        <begin position="44"/>
        <end position="63"/>
    </location>
</feature>
<proteinExistence type="inferred from homology"/>
<comment type="catalytic activity">
    <reaction evidence="1">
        <text>ATP + protein L-histidine = ADP + protein N-phospho-L-histidine.</text>
        <dbReference type="EC" id="2.7.13.3"/>
    </reaction>
</comment>